<comment type="caution">
    <text evidence="3">The sequence shown here is derived from an EMBL/GenBank/DDBJ whole genome shotgun (WGS) entry which is preliminary data.</text>
</comment>
<evidence type="ECO:0000259" key="2">
    <source>
        <dbReference type="PROSITE" id="PS50110"/>
    </source>
</evidence>
<dbReference type="OrthoDB" id="2988699at2"/>
<keyword evidence="4" id="KW-1185">Reference proteome</keyword>
<dbReference type="Gene3D" id="3.40.50.2300">
    <property type="match status" value="1"/>
</dbReference>
<feature type="modified residue" description="4-aspartylphosphate" evidence="1">
    <location>
        <position position="55"/>
    </location>
</feature>
<protein>
    <submittedName>
        <fullName evidence="3">Response regulator receiver protein</fullName>
    </submittedName>
</protein>
<dbReference type="GO" id="GO:0000160">
    <property type="term" value="P:phosphorelay signal transduction system"/>
    <property type="evidence" value="ECO:0007669"/>
    <property type="project" value="InterPro"/>
</dbReference>
<dbReference type="InterPro" id="IPR011006">
    <property type="entry name" value="CheY-like_superfamily"/>
</dbReference>
<dbReference type="AlphaFoldDB" id="B1FXP9"/>
<dbReference type="Gene3D" id="3.40.50.1820">
    <property type="entry name" value="alpha/beta hydrolase"/>
    <property type="match status" value="1"/>
</dbReference>
<dbReference type="EMBL" id="ABLD01000004">
    <property type="protein sequence ID" value="EDT11225.1"/>
    <property type="molecule type" value="Genomic_DNA"/>
</dbReference>
<dbReference type="SUPFAM" id="SSF52172">
    <property type="entry name" value="CheY-like"/>
    <property type="match status" value="1"/>
</dbReference>
<gene>
    <name evidence="3" type="ORF">BgramDRAFT_1750</name>
</gene>
<dbReference type="SUPFAM" id="SSF53474">
    <property type="entry name" value="alpha/beta-Hydrolases"/>
    <property type="match status" value="1"/>
</dbReference>
<evidence type="ECO:0000313" key="4">
    <source>
        <dbReference type="Proteomes" id="UP000005045"/>
    </source>
</evidence>
<feature type="domain" description="Response regulatory" evidence="2">
    <location>
        <begin position="2"/>
        <end position="133"/>
    </location>
</feature>
<accession>B1FXP9</accession>
<dbReference type="InterPro" id="IPR001789">
    <property type="entry name" value="Sig_transdc_resp-reg_receiver"/>
</dbReference>
<name>B1FXP9_PARG4</name>
<dbReference type="InterPro" id="IPR029058">
    <property type="entry name" value="AB_hydrolase_fold"/>
</dbReference>
<keyword evidence="1" id="KW-0597">Phosphoprotein</keyword>
<reference evidence="3 4" key="1">
    <citation type="submission" date="2008-03" db="EMBL/GenBank/DDBJ databases">
        <title>Sequencing of the draft genome and assembly of Burkholderia graminis C4D1M.</title>
        <authorList>
            <consortium name="US DOE Joint Genome Institute (JGI-PGF)"/>
            <person name="Copeland A."/>
            <person name="Lucas S."/>
            <person name="Lapidus A."/>
            <person name="Glavina del Rio T."/>
            <person name="Dalin E."/>
            <person name="Tice H."/>
            <person name="Bruce D."/>
            <person name="Goodwin L."/>
            <person name="Pitluck S."/>
            <person name="Larimer F."/>
            <person name="Land M.L."/>
            <person name="Hauser L."/>
            <person name="Tiedje J."/>
            <person name="Richardson P."/>
        </authorList>
    </citation>
    <scope>NUCLEOTIDE SEQUENCE [LARGE SCALE GENOMIC DNA]</scope>
    <source>
        <strain evidence="4">ATCC 700544 / DSM 17151 / LMG 18924 / NCIMB 13744 / C4D1M</strain>
    </source>
</reference>
<dbReference type="CDD" id="cd00156">
    <property type="entry name" value="REC"/>
    <property type="match status" value="1"/>
</dbReference>
<sequence>MHILIVDDDEIRAASLSKYLVANGCATDDEVVHVTCLDDSKRALRNIHFDAMLLDVVIPKRRPESPSREHSINLLEQLSRGANGLRKPQKIIGITSHTSDLGNFQQLFLDYCWTVVEAPANSDEWKPRICKALNYTAGAELGRIIDANPTHVLTVHGIRTFGAWQSKLKRVVREHVGGVEFHTYRYGYFSAFALLLPFFRTREVDRFYRHLCQFLEVHPDKELVIFCHSFGTFIVSNALKRMLQTERLVPVRTIVLAGSVLPSRFDWSFALASKRLRIVNECGIKDYVLCLCDALVPLLGMAGRTGFHGINNQNFVNRFFIGGHDLYFKDTSFFQRYWLPLINPTQPIPDVDERNPNELVNGFFEKAISILSKSKEVLYVIVIVCVLLHFIF</sequence>
<dbReference type="RefSeq" id="WP_006048309.1">
    <property type="nucleotide sequence ID" value="NZ_ABLD01000004.1"/>
</dbReference>
<dbReference type="PROSITE" id="PS50110">
    <property type="entry name" value="RESPONSE_REGULATORY"/>
    <property type="match status" value="1"/>
</dbReference>
<evidence type="ECO:0000256" key="1">
    <source>
        <dbReference type="PROSITE-ProRule" id="PRU00169"/>
    </source>
</evidence>
<organism evidence="3 4">
    <name type="scientific">Paraburkholderia graminis (strain ATCC 700544 / DSM 17151 / LMG 18924 / NCIMB 13744 / C4D1M)</name>
    <dbReference type="NCBI Taxonomy" id="396598"/>
    <lineage>
        <taxon>Bacteria</taxon>
        <taxon>Pseudomonadati</taxon>
        <taxon>Pseudomonadota</taxon>
        <taxon>Betaproteobacteria</taxon>
        <taxon>Burkholderiales</taxon>
        <taxon>Burkholderiaceae</taxon>
        <taxon>Paraburkholderia</taxon>
    </lineage>
</organism>
<evidence type="ECO:0000313" key="3">
    <source>
        <dbReference type="EMBL" id="EDT11225.1"/>
    </source>
</evidence>
<proteinExistence type="predicted"/>
<dbReference type="Proteomes" id="UP000005045">
    <property type="component" value="Unassembled WGS sequence"/>
</dbReference>